<organism evidence="6 7">
    <name type="scientific">Algoriphagus jejuensis</name>
    <dbReference type="NCBI Taxonomy" id="419934"/>
    <lineage>
        <taxon>Bacteria</taxon>
        <taxon>Pseudomonadati</taxon>
        <taxon>Bacteroidota</taxon>
        <taxon>Cytophagia</taxon>
        <taxon>Cytophagales</taxon>
        <taxon>Cyclobacteriaceae</taxon>
        <taxon>Algoriphagus</taxon>
    </lineage>
</organism>
<dbReference type="PANTHER" id="PTHR30329">
    <property type="entry name" value="STATOR ELEMENT OF FLAGELLAR MOTOR COMPLEX"/>
    <property type="match status" value="1"/>
</dbReference>
<dbReference type="InterPro" id="IPR050330">
    <property type="entry name" value="Bact_OuterMem_StrucFunc"/>
</dbReference>
<keyword evidence="2 4" id="KW-0472">Membrane</keyword>
<comment type="subcellular location">
    <subcellularLocation>
        <location evidence="1">Cell outer membrane</location>
    </subcellularLocation>
</comment>
<dbReference type="Pfam" id="PF07676">
    <property type="entry name" value="PD40"/>
    <property type="match status" value="1"/>
</dbReference>
<name>A0ABP3YES7_9BACT</name>
<accession>A0ABP3YES7</accession>
<sequence>MRPVFLFVLVFFLSLHVGAQTYSIIDGKAIKFYQQAEELTLSRQYNEAISKYQAAIAREASFLEAYVKASQLLITQGRLDEAEKMALAGKSRLSGKNATAKHVADFGWVFSNLLLKQGKFAEAFRQFQEVDPLLDGTFKKSMYYLQMKTQMDFLSSQLDDIPSIEKEMLGSPLNEFNLQYFPVLTADGNQILFTKRDGTGNFDKEDIFTSFRDESGRWTTPKSLAQTINSAFNEGTCSVTADGNILIYTSCDAPDSQGSCDLYVAYKVNGNWERPTNMGRKVNSSSWDSQPSLSADGRILFFSSDRRGGFGGNDIWFSIRQNDGSWSDAKNLGESVNTPKDEISPFMFFNNEILFFASDGHQGFGGMDIFLSRVKNGIFQTPENLGLPINDQLEQVALFITAQKEYAYYTELTTETAQNDRSLLYRFKFPEDIYLGENLTVTEGKVFNAKTGQPIDATLSLVSLTNDSTLYQFRADGKTGEFVMLYPENAVSGLYVEKKGFLPKIYNVERDKIQNVDDLKVELTPVAPGEEFVFENVFFEFDQYDLKQESKSSLKRLQKFLLENPNVNILISGHTDNIGSSAYNQTLSLQRAKSVQSFLVAAGLHPGRVMVEGKGDKSPMVPNSSPKNQALNRRITIKIL</sequence>
<evidence type="ECO:0000256" key="3">
    <source>
        <dbReference type="ARBA" id="ARBA00023237"/>
    </source>
</evidence>
<proteinExistence type="predicted"/>
<dbReference type="Proteomes" id="UP001500469">
    <property type="component" value="Unassembled WGS sequence"/>
</dbReference>
<dbReference type="InterPro" id="IPR036737">
    <property type="entry name" value="OmpA-like_sf"/>
</dbReference>
<dbReference type="PRINTS" id="PR01021">
    <property type="entry name" value="OMPADOMAIN"/>
</dbReference>
<evidence type="ECO:0000256" key="2">
    <source>
        <dbReference type="ARBA" id="ARBA00023136"/>
    </source>
</evidence>
<dbReference type="PROSITE" id="PS51123">
    <property type="entry name" value="OMPA_2"/>
    <property type="match status" value="1"/>
</dbReference>
<dbReference type="InterPro" id="IPR011659">
    <property type="entry name" value="WD40"/>
</dbReference>
<evidence type="ECO:0000259" key="5">
    <source>
        <dbReference type="PROSITE" id="PS51123"/>
    </source>
</evidence>
<feature type="domain" description="OmpA-like" evidence="5">
    <location>
        <begin position="526"/>
        <end position="640"/>
    </location>
</feature>
<dbReference type="EMBL" id="BAAAFI010000029">
    <property type="protein sequence ID" value="GAA0879682.1"/>
    <property type="molecule type" value="Genomic_DNA"/>
</dbReference>
<gene>
    <name evidence="6" type="ORF">GCM10009119_26510</name>
</gene>
<dbReference type="CDD" id="cd07185">
    <property type="entry name" value="OmpA_C-like"/>
    <property type="match status" value="1"/>
</dbReference>
<dbReference type="SUPFAM" id="SSF48452">
    <property type="entry name" value="TPR-like"/>
    <property type="match status" value="1"/>
</dbReference>
<dbReference type="SUPFAM" id="SSF103088">
    <property type="entry name" value="OmpA-like"/>
    <property type="match status" value="1"/>
</dbReference>
<dbReference type="InterPro" id="IPR006664">
    <property type="entry name" value="OMP_bac"/>
</dbReference>
<keyword evidence="3" id="KW-0998">Cell outer membrane</keyword>
<evidence type="ECO:0000256" key="1">
    <source>
        <dbReference type="ARBA" id="ARBA00004442"/>
    </source>
</evidence>
<evidence type="ECO:0000313" key="6">
    <source>
        <dbReference type="EMBL" id="GAA0879682.1"/>
    </source>
</evidence>
<dbReference type="SUPFAM" id="SSF82171">
    <property type="entry name" value="DPP6 N-terminal domain-like"/>
    <property type="match status" value="1"/>
</dbReference>
<keyword evidence="7" id="KW-1185">Reference proteome</keyword>
<dbReference type="InterPro" id="IPR011990">
    <property type="entry name" value="TPR-like_helical_dom_sf"/>
</dbReference>
<dbReference type="Gene3D" id="2.120.10.30">
    <property type="entry name" value="TolB, C-terminal domain"/>
    <property type="match status" value="1"/>
</dbReference>
<dbReference type="Gene3D" id="3.30.1330.60">
    <property type="entry name" value="OmpA-like domain"/>
    <property type="match status" value="1"/>
</dbReference>
<comment type="caution">
    <text evidence="6">The sequence shown here is derived from an EMBL/GenBank/DDBJ whole genome shotgun (WGS) entry which is preliminary data.</text>
</comment>
<reference evidence="7" key="1">
    <citation type="journal article" date="2019" name="Int. J. Syst. Evol. Microbiol.">
        <title>The Global Catalogue of Microorganisms (GCM) 10K type strain sequencing project: providing services to taxonomists for standard genome sequencing and annotation.</title>
        <authorList>
            <consortium name="The Broad Institute Genomics Platform"/>
            <consortium name="The Broad Institute Genome Sequencing Center for Infectious Disease"/>
            <person name="Wu L."/>
            <person name="Ma J."/>
        </authorList>
    </citation>
    <scope>NUCLEOTIDE SEQUENCE [LARGE SCALE GENOMIC DNA]</scope>
    <source>
        <strain evidence="7">JCM 16112</strain>
    </source>
</reference>
<dbReference type="PANTHER" id="PTHR30329:SF21">
    <property type="entry name" value="LIPOPROTEIN YIAD-RELATED"/>
    <property type="match status" value="1"/>
</dbReference>
<evidence type="ECO:0000313" key="7">
    <source>
        <dbReference type="Proteomes" id="UP001500469"/>
    </source>
</evidence>
<protein>
    <recommendedName>
        <fullName evidence="5">OmpA-like domain-containing protein</fullName>
    </recommendedName>
</protein>
<dbReference type="Gene3D" id="1.25.40.10">
    <property type="entry name" value="Tetratricopeptide repeat domain"/>
    <property type="match status" value="1"/>
</dbReference>
<dbReference type="InterPro" id="IPR011042">
    <property type="entry name" value="6-blade_b-propeller_TolB-like"/>
</dbReference>
<dbReference type="RefSeq" id="WP_343852353.1">
    <property type="nucleotide sequence ID" value="NZ_BAAAFI010000029.1"/>
</dbReference>
<dbReference type="Pfam" id="PF00691">
    <property type="entry name" value="OmpA"/>
    <property type="match status" value="1"/>
</dbReference>
<dbReference type="InterPro" id="IPR006665">
    <property type="entry name" value="OmpA-like"/>
</dbReference>
<evidence type="ECO:0000256" key="4">
    <source>
        <dbReference type="PROSITE-ProRule" id="PRU00473"/>
    </source>
</evidence>